<dbReference type="Proteomes" id="UP000186997">
    <property type="component" value="Unassembled WGS sequence"/>
</dbReference>
<dbReference type="OrthoDB" id="9801766at2"/>
<dbReference type="InterPro" id="IPR001707">
    <property type="entry name" value="Cmp_AcTrfase"/>
</dbReference>
<accession>A0A1R3WZ41</accession>
<dbReference type="AlphaFoldDB" id="A0A1R3WZ41"/>
<evidence type="ECO:0000313" key="2">
    <source>
        <dbReference type="Proteomes" id="UP000186997"/>
    </source>
</evidence>
<gene>
    <name evidence="1" type="ORF">SAMN05421665_1727</name>
</gene>
<dbReference type="Pfam" id="PF00302">
    <property type="entry name" value="CAT"/>
    <property type="match status" value="1"/>
</dbReference>
<keyword evidence="2" id="KW-1185">Reference proteome</keyword>
<dbReference type="PANTHER" id="PTHR38474">
    <property type="entry name" value="SLR0299 PROTEIN"/>
    <property type="match status" value="1"/>
</dbReference>
<keyword evidence="1" id="KW-0808">Transferase</keyword>
<protein>
    <submittedName>
        <fullName evidence="1">Chloramphenicol O-acetyltransferase type A</fullName>
    </submittedName>
</protein>
<dbReference type="STRING" id="287098.SAMN05421665_1727"/>
<dbReference type="InterPro" id="IPR023213">
    <property type="entry name" value="CAT-like_dom_sf"/>
</dbReference>
<name>A0A1R3WZ41_9RHOB</name>
<proteinExistence type="predicted"/>
<reference evidence="2" key="1">
    <citation type="submission" date="2017-01" db="EMBL/GenBank/DDBJ databases">
        <authorList>
            <person name="Varghese N."/>
            <person name="Submissions S."/>
        </authorList>
    </citation>
    <scope>NUCLEOTIDE SEQUENCE [LARGE SCALE GENOMIC DNA]</scope>
    <source>
        <strain evidence="2">DSM 29591</strain>
    </source>
</reference>
<evidence type="ECO:0000313" key="1">
    <source>
        <dbReference type="EMBL" id="SIT83770.1"/>
    </source>
</evidence>
<dbReference type="EMBL" id="FTPR01000001">
    <property type="protein sequence ID" value="SIT83770.1"/>
    <property type="molecule type" value="Genomic_DNA"/>
</dbReference>
<dbReference type="Gene3D" id="3.30.559.10">
    <property type="entry name" value="Chloramphenicol acetyltransferase-like domain"/>
    <property type="match status" value="1"/>
</dbReference>
<dbReference type="SUPFAM" id="SSF52777">
    <property type="entry name" value="CoA-dependent acyltransferases"/>
    <property type="match status" value="1"/>
</dbReference>
<dbReference type="SMART" id="SM01059">
    <property type="entry name" value="CAT"/>
    <property type="match status" value="1"/>
</dbReference>
<dbReference type="GO" id="GO:0008811">
    <property type="term" value="F:chloramphenicol O-acetyltransferase activity"/>
    <property type="evidence" value="ECO:0007669"/>
    <property type="project" value="InterPro"/>
</dbReference>
<dbReference type="PANTHER" id="PTHR38474:SF1">
    <property type="entry name" value="SLR0299 PROTEIN"/>
    <property type="match status" value="1"/>
</dbReference>
<organism evidence="1 2">
    <name type="scientific">Yoonia rosea</name>
    <dbReference type="NCBI Taxonomy" id="287098"/>
    <lineage>
        <taxon>Bacteria</taxon>
        <taxon>Pseudomonadati</taxon>
        <taxon>Pseudomonadota</taxon>
        <taxon>Alphaproteobacteria</taxon>
        <taxon>Rhodobacterales</taxon>
        <taxon>Paracoccaceae</taxon>
        <taxon>Yoonia</taxon>
    </lineage>
</organism>
<dbReference type="RefSeq" id="WP_076659191.1">
    <property type="nucleotide sequence ID" value="NZ_FTPR01000001.1"/>
</dbReference>
<sequence>MTYTLVDLQTWPRSAQFRLFRTYQQPHYATTTRMNVTHLMQRKADGISPYRACLYAIGAGLHTVPELCMRFRGDTVVAHDMVTLSMTVPTDAGSFGYAYVPYVADFGAFEAQAAALIGKVAKGGVLQANSGERDDLAYLSCMPWLDYTAINNALPGPDDCIPRVTWGKFVERDGRWDMAMTLEVHHALVDGAQVGAYFAAVQAALDQL</sequence>